<evidence type="ECO:0000256" key="2">
    <source>
        <dbReference type="ARBA" id="ARBA00022741"/>
    </source>
</evidence>
<dbReference type="GO" id="GO:0034728">
    <property type="term" value="P:nucleosome organization"/>
    <property type="evidence" value="ECO:0007669"/>
    <property type="project" value="TreeGrafter"/>
</dbReference>
<dbReference type="SUPFAM" id="SSF52540">
    <property type="entry name" value="P-loop containing nucleoside triphosphate hydrolases"/>
    <property type="match status" value="1"/>
</dbReference>
<dbReference type="Proteomes" id="UP000777482">
    <property type="component" value="Unassembled WGS sequence"/>
</dbReference>
<evidence type="ECO:0000256" key="3">
    <source>
        <dbReference type="ARBA" id="ARBA00022840"/>
    </source>
</evidence>
<dbReference type="AlphaFoldDB" id="A0A9P7B1N2"/>
<protein>
    <recommendedName>
        <fullName evidence="5">Helicase ATP-binding domain-containing protein</fullName>
    </recommendedName>
</protein>
<evidence type="ECO:0000259" key="5">
    <source>
        <dbReference type="PROSITE" id="PS51192"/>
    </source>
</evidence>
<comment type="subcellular location">
    <subcellularLocation>
        <location evidence="1">Nucleus</location>
    </subcellularLocation>
</comment>
<name>A0A9P7B1N2_RHOMI</name>
<dbReference type="GO" id="GO:0005634">
    <property type="term" value="C:nucleus"/>
    <property type="evidence" value="ECO:0007669"/>
    <property type="project" value="UniProtKB-SubCell"/>
</dbReference>
<dbReference type="InterPro" id="IPR038718">
    <property type="entry name" value="SNF2-like_sf"/>
</dbReference>
<keyword evidence="4" id="KW-0539">Nucleus</keyword>
<evidence type="ECO:0000313" key="7">
    <source>
        <dbReference type="Proteomes" id="UP000777482"/>
    </source>
</evidence>
<dbReference type="InterPro" id="IPR014001">
    <property type="entry name" value="Helicase_ATP-bd"/>
</dbReference>
<dbReference type="GO" id="GO:0003682">
    <property type="term" value="F:chromatin binding"/>
    <property type="evidence" value="ECO:0007669"/>
    <property type="project" value="TreeGrafter"/>
</dbReference>
<dbReference type="Pfam" id="PF00176">
    <property type="entry name" value="SNF2-rel_dom"/>
    <property type="match status" value="1"/>
</dbReference>
<accession>A0A9P7B1N2</accession>
<dbReference type="InterPro" id="IPR027417">
    <property type="entry name" value="P-loop_NTPase"/>
</dbReference>
<dbReference type="PANTHER" id="PTHR45623">
    <property type="entry name" value="CHROMODOMAIN-HELICASE-DNA-BINDING PROTEIN 3-RELATED-RELATED"/>
    <property type="match status" value="1"/>
</dbReference>
<dbReference type="InterPro" id="IPR000330">
    <property type="entry name" value="SNF2_N"/>
</dbReference>
<dbReference type="Gene3D" id="3.40.50.10810">
    <property type="entry name" value="Tandem AAA-ATPase domain"/>
    <property type="match status" value="1"/>
</dbReference>
<dbReference type="EMBL" id="PUHQ01000197">
    <property type="protein sequence ID" value="KAG0653517.1"/>
    <property type="molecule type" value="Genomic_DNA"/>
</dbReference>
<evidence type="ECO:0000256" key="4">
    <source>
        <dbReference type="ARBA" id="ARBA00023242"/>
    </source>
</evidence>
<dbReference type="PANTHER" id="PTHR45623:SF14">
    <property type="entry name" value="CHROMODOMAIN-HELICASE-DNA-BINDING PROTEIN 1"/>
    <property type="match status" value="1"/>
</dbReference>
<evidence type="ECO:0000256" key="1">
    <source>
        <dbReference type="ARBA" id="ARBA00004123"/>
    </source>
</evidence>
<dbReference type="GO" id="GO:0140658">
    <property type="term" value="F:ATP-dependent chromatin remodeler activity"/>
    <property type="evidence" value="ECO:0007669"/>
    <property type="project" value="TreeGrafter"/>
</dbReference>
<dbReference type="PROSITE" id="PS51192">
    <property type="entry name" value="HELICASE_ATP_BIND_1"/>
    <property type="match status" value="1"/>
</dbReference>
<reference evidence="6 7" key="1">
    <citation type="submission" date="2020-11" db="EMBL/GenBank/DDBJ databases">
        <title>Kefir isolates.</title>
        <authorList>
            <person name="Marcisauskas S."/>
            <person name="Kim Y."/>
            <person name="Blasche S."/>
        </authorList>
    </citation>
    <scope>NUCLEOTIDE SEQUENCE [LARGE SCALE GENOMIC DNA]</scope>
    <source>
        <strain evidence="6 7">KR</strain>
    </source>
</reference>
<dbReference type="GO" id="GO:0042393">
    <property type="term" value="F:histone binding"/>
    <property type="evidence" value="ECO:0007669"/>
    <property type="project" value="TreeGrafter"/>
</dbReference>
<sequence>MSLAWRDLSYTKLTWEDEQTVRAAAPTAINDLQCQLANESLPPRSSRFTGSRPAHSDLVATPSYIQQCGSLHNFQLVGLDWLAKLWAQECNVILADEMGLGETIQGISLMLYLYHERKQFGPFLVVVPLSTLPTSQEQLAKWAPALYTVAPPTFNVLLTTYEMVLRDQHELSRYTWQYLVVDEVATVCARSAVDIA</sequence>
<dbReference type="GO" id="GO:0005524">
    <property type="term" value="F:ATP binding"/>
    <property type="evidence" value="ECO:0007669"/>
    <property type="project" value="InterPro"/>
</dbReference>
<organism evidence="6 7">
    <name type="scientific">Rhodotorula mucilaginosa</name>
    <name type="common">Yeast</name>
    <name type="synonym">Rhodotorula rubra</name>
    <dbReference type="NCBI Taxonomy" id="5537"/>
    <lineage>
        <taxon>Eukaryota</taxon>
        <taxon>Fungi</taxon>
        <taxon>Dikarya</taxon>
        <taxon>Basidiomycota</taxon>
        <taxon>Pucciniomycotina</taxon>
        <taxon>Microbotryomycetes</taxon>
        <taxon>Sporidiobolales</taxon>
        <taxon>Sporidiobolaceae</taxon>
        <taxon>Rhodotorula</taxon>
    </lineage>
</organism>
<feature type="domain" description="Helicase ATP-binding" evidence="5">
    <location>
        <begin position="83"/>
        <end position="196"/>
    </location>
</feature>
<keyword evidence="3" id="KW-0067">ATP-binding</keyword>
<proteinExistence type="predicted"/>
<keyword evidence="2" id="KW-0547">Nucleotide-binding</keyword>
<keyword evidence="7" id="KW-1185">Reference proteome</keyword>
<dbReference type="GO" id="GO:0016887">
    <property type="term" value="F:ATP hydrolysis activity"/>
    <property type="evidence" value="ECO:0007669"/>
    <property type="project" value="TreeGrafter"/>
</dbReference>
<dbReference type="OrthoDB" id="5857104at2759"/>
<dbReference type="GO" id="GO:0003677">
    <property type="term" value="F:DNA binding"/>
    <property type="evidence" value="ECO:0007669"/>
    <property type="project" value="TreeGrafter"/>
</dbReference>
<gene>
    <name evidence="6" type="ORF">C6P46_002509</name>
</gene>
<dbReference type="GO" id="GO:0000785">
    <property type="term" value="C:chromatin"/>
    <property type="evidence" value="ECO:0007669"/>
    <property type="project" value="TreeGrafter"/>
</dbReference>
<evidence type="ECO:0000313" key="6">
    <source>
        <dbReference type="EMBL" id="KAG0653517.1"/>
    </source>
</evidence>
<comment type="caution">
    <text evidence="6">The sequence shown here is derived from an EMBL/GenBank/DDBJ whole genome shotgun (WGS) entry which is preliminary data.</text>
</comment>